<dbReference type="Gene3D" id="3.90.1580.10">
    <property type="entry name" value="paralog of FGE (formylglycine-generating enzyme)"/>
    <property type="match status" value="1"/>
</dbReference>
<protein>
    <submittedName>
        <fullName evidence="2">Carbapenem-associated resistance protein</fullName>
    </submittedName>
</protein>
<dbReference type="InterPro" id="IPR005532">
    <property type="entry name" value="SUMF_dom"/>
</dbReference>
<dbReference type="InterPro" id="IPR016187">
    <property type="entry name" value="CTDL_fold"/>
</dbReference>
<proteinExistence type="predicted"/>
<dbReference type="SUPFAM" id="SSF56436">
    <property type="entry name" value="C-type lectin-like"/>
    <property type="match status" value="1"/>
</dbReference>
<sequence length="361" mass="38746">MAANFDLTNLAVTGLAPGNELIYDNAGMPSIMVKIPKMTYKQLGMGESAAVHPAFIVNGQEVDAIYISKYQNIVQDGRAYSLGGVDPAASLDMDHARQYCEAKGEGWHLMTRMEWGLIQRMCEAAGFVPKGNNNYGRHDSESFYKAIPTYMSGDKIGRVATGTGPLTWYHDNSPSGISGLTGNVWEWMGAVRSVYGEIQFLVNNNGADSAHSQSPTSTEWKAISCVDGSFITPDGKGTTANSVKIDIVGGKLQWAKTITHKNADGDWPSCTFGSITCSADIGANAKLLLQALGMMPYSGSDLCAGHTCWFRNSDEERAFFSGCSWYDPSSGLGSFGGRRPRSGVGGDVGFRAAYCKLPSVT</sequence>
<dbReference type="Pfam" id="PF03781">
    <property type="entry name" value="FGE-sulfatase"/>
    <property type="match status" value="1"/>
</dbReference>
<evidence type="ECO:0000313" key="2">
    <source>
        <dbReference type="EMBL" id="DAD83891.1"/>
    </source>
</evidence>
<reference evidence="2" key="1">
    <citation type="journal article" date="2021" name="Proc. Natl. Acad. Sci. U.S.A.">
        <title>A Catalog of Tens of Thousands of Viruses from Human Metagenomes Reveals Hidden Associations with Chronic Diseases.</title>
        <authorList>
            <person name="Tisza M.J."/>
            <person name="Buck C.B."/>
        </authorList>
    </citation>
    <scope>NUCLEOTIDE SEQUENCE</scope>
    <source>
        <strain evidence="2">CtuSi15</strain>
    </source>
</reference>
<accession>A0A8S5MPM3</accession>
<evidence type="ECO:0000259" key="1">
    <source>
        <dbReference type="Pfam" id="PF03781"/>
    </source>
</evidence>
<organism evidence="2">
    <name type="scientific">Myoviridae sp. ctuSi15</name>
    <dbReference type="NCBI Taxonomy" id="2826708"/>
    <lineage>
        <taxon>Viruses</taxon>
        <taxon>Duplodnaviria</taxon>
        <taxon>Heunggongvirae</taxon>
        <taxon>Uroviricota</taxon>
        <taxon>Caudoviricetes</taxon>
    </lineage>
</organism>
<dbReference type="InterPro" id="IPR042095">
    <property type="entry name" value="SUMF_sf"/>
</dbReference>
<name>A0A8S5MPM3_9CAUD</name>
<feature type="domain" description="Sulfatase-modifying factor enzyme-like" evidence="1">
    <location>
        <begin position="75"/>
        <end position="189"/>
    </location>
</feature>
<dbReference type="EMBL" id="BK014946">
    <property type="protein sequence ID" value="DAD83891.1"/>
    <property type="molecule type" value="Genomic_DNA"/>
</dbReference>